<reference evidence="1" key="1">
    <citation type="submission" date="2020-02" db="EMBL/GenBank/DDBJ databases">
        <authorList>
            <person name="Scholz U."/>
            <person name="Mascher M."/>
            <person name="Fiebig A."/>
        </authorList>
    </citation>
    <scope>NUCLEOTIDE SEQUENCE</scope>
</reference>
<dbReference type="AlphaFoldDB" id="A0A7I8L9E6"/>
<gene>
    <name evidence="1" type="ORF">SI8410_12016572</name>
</gene>
<name>A0A7I8L9E6_SPIIN</name>
<dbReference type="Proteomes" id="UP000663760">
    <property type="component" value="Chromosome 12"/>
</dbReference>
<protein>
    <submittedName>
        <fullName evidence="1">Uncharacterized protein</fullName>
    </submittedName>
</protein>
<organism evidence="1 2">
    <name type="scientific">Spirodela intermedia</name>
    <name type="common">Intermediate duckweed</name>
    <dbReference type="NCBI Taxonomy" id="51605"/>
    <lineage>
        <taxon>Eukaryota</taxon>
        <taxon>Viridiplantae</taxon>
        <taxon>Streptophyta</taxon>
        <taxon>Embryophyta</taxon>
        <taxon>Tracheophyta</taxon>
        <taxon>Spermatophyta</taxon>
        <taxon>Magnoliopsida</taxon>
        <taxon>Liliopsida</taxon>
        <taxon>Araceae</taxon>
        <taxon>Lemnoideae</taxon>
        <taxon>Spirodela</taxon>
    </lineage>
</organism>
<sequence>MRQRCTRILNVRENGRIMYIPSKALFRQRQC</sequence>
<keyword evidence="2" id="KW-1185">Reference proteome</keyword>
<evidence type="ECO:0000313" key="2">
    <source>
        <dbReference type="Proteomes" id="UP000663760"/>
    </source>
</evidence>
<proteinExistence type="predicted"/>
<accession>A0A7I8L9E6</accession>
<dbReference type="EMBL" id="LR746275">
    <property type="protein sequence ID" value="CAA7405894.1"/>
    <property type="molecule type" value="Genomic_DNA"/>
</dbReference>
<evidence type="ECO:0000313" key="1">
    <source>
        <dbReference type="EMBL" id="CAA7405894.1"/>
    </source>
</evidence>